<evidence type="ECO:0000313" key="1">
    <source>
        <dbReference type="EMBL" id="OGD97505.1"/>
    </source>
</evidence>
<dbReference type="STRING" id="1797725.A3A49_02930"/>
<name>A0A1F5H0B6_9BACT</name>
<proteinExistence type="predicted"/>
<comment type="caution">
    <text evidence="1">The sequence shown here is derived from an EMBL/GenBank/DDBJ whole genome shotgun (WGS) entry which is preliminary data.</text>
</comment>
<dbReference type="Proteomes" id="UP000176740">
    <property type="component" value="Unassembled WGS sequence"/>
</dbReference>
<evidence type="ECO:0000313" key="2">
    <source>
        <dbReference type="Proteomes" id="UP000176740"/>
    </source>
</evidence>
<gene>
    <name evidence="1" type="ORF">A3A49_02930</name>
</gene>
<dbReference type="EMBL" id="MFBO01000030">
    <property type="protein sequence ID" value="OGD97505.1"/>
    <property type="molecule type" value="Genomic_DNA"/>
</dbReference>
<protein>
    <submittedName>
        <fullName evidence="1">Uncharacterized protein</fullName>
    </submittedName>
</protein>
<accession>A0A1F5H0B6</accession>
<dbReference type="AlphaFoldDB" id="A0A1F5H0B6"/>
<sequence length="69" mass="7628">MVLSKENNTPDNQRVVQVTAPKGQPGETGQTSLIWPFPSTPGDYYISPETGKIRPAILEKIVQINQGKY</sequence>
<reference evidence="1 2" key="1">
    <citation type="journal article" date="2016" name="Nat. Commun.">
        <title>Thousands of microbial genomes shed light on interconnected biogeochemical processes in an aquifer system.</title>
        <authorList>
            <person name="Anantharaman K."/>
            <person name="Brown C.T."/>
            <person name="Hug L.A."/>
            <person name="Sharon I."/>
            <person name="Castelle C.J."/>
            <person name="Probst A.J."/>
            <person name="Thomas B.C."/>
            <person name="Singh A."/>
            <person name="Wilkins M.J."/>
            <person name="Karaoz U."/>
            <person name="Brodie E.L."/>
            <person name="Williams K.H."/>
            <person name="Hubbard S.S."/>
            <person name="Banfield J.F."/>
        </authorList>
    </citation>
    <scope>NUCLEOTIDE SEQUENCE [LARGE SCALE GENOMIC DNA]</scope>
</reference>
<organism evidence="1 2">
    <name type="scientific">Candidatus Curtissbacteria bacterium RIFCSPLOWO2_01_FULL_38_11b</name>
    <dbReference type="NCBI Taxonomy" id="1797725"/>
    <lineage>
        <taxon>Bacteria</taxon>
        <taxon>Candidatus Curtissiibacteriota</taxon>
    </lineage>
</organism>